<comment type="caution">
    <text evidence="4">The sequence shown here is derived from an EMBL/GenBank/DDBJ whole genome shotgun (WGS) entry which is preliminary data.</text>
</comment>
<dbReference type="Gene3D" id="6.10.250.1280">
    <property type="match status" value="1"/>
</dbReference>
<keyword evidence="2" id="KW-0159">Chromosome partition</keyword>
<gene>
    <name evidence="4" type="ORF">ACHAW5_001567</name>
</gene>
<sequence length="300" mass="33012">MHKENPNPTIHATNKRSLPSQSSKATLLGSAAIHRYHLGGSPSPYNDPASEWEREAVPDDEDLSHRWGSITADERSVALALSAAAYPIASASNYHSSTQSSADSESPKLDILQQAGFALYHPHRIHKQCRAIRYPSFAPSAHAKEVVAEEPKRDAITANEVFQIIRNIQDPEHPLTLEQLNVVRIELVEVVDLKGEIVDGEFPQASGSCRKKFSTVHVQFTPTIPHCSMATLIGLTIRVKLLRSLPSRFKVVVKIESGTHASEHAVNKQLADKERVRAALENEHLLGVVNRCIAGGMQIQ</sequence>
<dbReference type="PANTHER" id="PTHR12377:SF0">
    <property type="entry name" value="CYTOSOLIC IRON-SULFUR ASSEMBLY COMPONENT 2B"/>
    <property type="match status" value="1"/>
</dbReference>
<name>A0ABD3NI07_9STRA</name>
<dbReference type="Proteomes" id="UP001530315">
    <property type="component" value="Unassembled WGS sequence"/>
</dbReference>
<dbReference type="EMBL" id="JALLAZ020001408">
    <property type="protein sequence ID" value="KAL3775548.1"/>
    <property type="molecule type" value="Genomic_DNA"/>
</dbReference>
<dbReference type="AlphaFoldDB" id="A0ABD3NI07"/>
<dbReference type="Gene3D" id="3.30.300.130">
    <property type="entry name" value="Fe-S cluster assembly (FSCA)"/>
    <property type="match status" value="1"/>
</dbReference>
<protein>
    <recommendedName>
        <fullName evidence="6">MIP18 family-like domain-containing protein</fullName>
    </recommendedName>
</protein>
<dbReference type="GO" id="GO:0007059">
    <property type="term" value="P:chromosome segregation"/>
    <property type="evidence" value="ECO:0007669"/>
    <property type="project" value="UniProtKB-KW"/>
</dbReference>
<dbReference type="PANTHER" id="PTHR12377">
    <property type="entry name" value="CYTOSOLIC IRON-SULFUR ASSEMBLY COMPONENT 2B-RELATED"/>
    <property type="match status" value="1"/>
</dbReference>
<dbReference type="SUPFAM" id="SSF117916">
    <property type="entry name" value="Fe-S cluster assembly (FSCA) domain-like"/>
    <property type="match status" value="1"/>
</dbReference>
<evidence type="ECO:0008006" key="6">
    <source>
        <dbReference type="Google" id="ProtNLM"/>
    </source>
</evidence>
<reference evidence="4 5" key="1">
    <citation type="submission" date="2024-10" db="EMBL/GenBank/DDBJ databases">
        <title>Updated reference genomes for cyclostephanoid diatoms.</title>
        <authorList>
            <person name="Roberts W.R."/>
            <person name="Alverson A.J."/>
        </authorList>
    </citation>
    <scope>NUCLEOTIDE SEQUENCE [LARGE SCALE GENOMIC DNA]</scope>
    <source>
        <strain evidence="4 5">AJA276-08</strain>
    </source>
</reference>
<feature type="region of interest" description="Disordered" evidence="3">
    <location>
        <begin position="1"/>
        <end position="25"/>
    </location>
</feature>
<evidence type="ECO:0000313" key="4">
    <source>
        <dbReference type="EMBL" id="KAL3775548.1"/>
    </source>
</evidence>
<dbReference type="InterPro" id="IPR039796">
    <property type="entry name" value="MIP18"/>
</dbReference>
<organism evidence="4 5">
    <name type="scientific">Stephanodiscus triporus</name>
    <dbReference type="NCBI Taxonomy" id="2934178"/>
    <lineage>
        <taxon>Eukaryota</taxon>
        <taxon>Sar</taxon>
        <taxon>Stramenopiles</taxon>
        <taxon>Ochrophyta</taxon>
        <taxon>Bacillariophyta</taxon>
        <taxon>Coscinodiscophyceae</taxon>
        <taxon>Thalassiosirophycidae</taxon>
        <taxon>Stephanodiscales</taxon>
        <taxon>Stephanodiscaceae</taxon>
        <taxon>Stephanodiscus</taxon>
    </lineage>
</organism>
<keyword evidence="5" id="KW-1185">Reference proteome</keyword>
<evidence type="ECO:0000313" key="5">
    <source>
        <dbReference type="Proteomes" id="UP001530315"/>
    </source>
</evidence>
<comment type="similarity">
    <text evidence="1">Belongs to the MIP18 family.</text>
</comment>
<evidence type="ECO:0000256" key="3">
    <source>
        <dbReference type="SAM" id="MobiDB-lite"/>
    </source>
</evidence>
<dbReference type="FunFam" id="3.30.300.130:FF:000004">
    <property type="entry name" value="cytosolic iron-sulfur assembly component 2A"/>
    <property type="match status" value="1"/>
</dbReference>
<evidence type="ECO:0000256" key="2">
    <source>
        <dbReference type="ARBA" id="ARBA00022829"/>
    </source>
</evidence>
<evidence type="ECO:0000256" key="1">
    <source>
        <dbReference type="ARBA" id="ARBA00010381"/>
    </source>
</evidence>
<accession>A0ABD3NI07</accession>
<dbReference type="InterPro" id="IPR034904">
    <property type="entry name" value="FSCA_dom_sf"/>
</dbReference>
<proteinExistence type="inferred from homology"/>